<comment type="caution">
    <text evidence="2">The sequence shown here is derived from an EMBL/GenBank/DDBJ whole genome shotgun (WGS) entry which is preliminary data.</text>
</comment>
<dbReference type="GeneID" id="37067403"/>
<dbReference type="RefSeq" id="XP_025402636.1">
    <property type="nucleotide sequence ID" value="XM_025545166.1"/>
</dbReference>
<name>A0A317WUP8_9EURO</name>
<feature type="compositionally biased region" description="Acidic residues" evidence="1">
    <location>
        <begin position="692"/>
        <end position="708"/>
    </location>
</feature>
<dbReference type="Proteomes" id="UP000247233">
    <property type="component" value="Unassembled WGS sequence"/>
</dbReference>
<evidence type="ECO:0000313" key="3">
    <source>
        <dbReference type="Proteomes" id="UP000247233"/>
    </source>
</evidence>
<proteinExistence type="predicted"/>
<evidence type="ECO:0000313" key="2">
    <source>
        <dbReference type="EMBL" id="PWY89805.1"/>
    </source>
</evidence>
<dbReference type="VEuPathDB" id="FungiDB:BO70DRAFT_377073"/>
<dbReference type="EMBL" id="MSFL01000003">
    <property type="protein sequence ID" value="PWY89805.1"/>
    <property type="molecule type" value="Genomic_DNA"/>
</dbReference>
<feature type="region of interest" description="Disordered" evidence="1">
    <location>
        <begin position="692"/>
        <end position="712"/>
    </location>
</feature>
<reference evidence="2 3" key="1">
    <citation type="submission" date="2016-12" db="EMBL/GenBank/DDBJ databases">
        <title>The genomes of Aspergillus section Nigri reveals drivers in fungal speciation.</title>
        <authorList>
            <consortium name="DOE Joint Genome Institute"/>
            <person name="Vesth T.C."/>
            <person name="Nybo J."/>
            <person name="Theobald S."/>
            <person name="Brandl J."/>
            <person name="Frisvad J.C."/>
            <person name="Nielsen K.F."/>
            <person name="Lyhne E.K."/>
            <person name="Kogle M.E."/>
            <person name="Kuo A."/>
            <person name="Riley R."/>
            <person name="Clum A."/>
            <person name="Nolan M."/>
            <person name="Lipzen A."/>
            <person name="Salamov A."/>
            <person name="Henrissat B."/>
            <person name="Wiebenga A."/>
            <person name="De Vries R.P."/>
            <person name="Grigoriev I.V."/>
            <person name="Mortensen U.H."/>
            <person name="Andersen M.R."/>
            <person name="Baker S.E."/>
        </authorList>
    </citation>
    <scope>NUCLEOTIDE SEQUENCE [LARGE SCALE GENOMIC DNA]</scope>
    <source>
        <strain evidence="2 3">CBS 117.55</strain>
    </source>
</reference>
<dbReference type="OrthoDB" id="5371510at2759"/>
<evidence type="ECO:0000256" key="1">
    <source>
        <dbReference type="SAM" id="MobiDB-lite"/>
    </source>
</evidence>
<gene>
    <name evidence="2" type="ORF">BO70DRAFT_377073</name>
</gene>
<dbReference type="AlphaFoldDB" id="A0A317WUP8"/>
<protein>
    <submittedName>
        <fullName evidence="2">Uncharacterized protein</fullName>
    </submittedName>
</protein>
<organism evidence="2 3">
    <name type="scientific">Aspergillus heteromorphus CBS 117.55</name>
    <dbReference type="NCBI Taxonomy" id="1448321"/>
    <lineage>
        <taxon>Eukaryota</taxon>
        <taxon>Fungi</taxon>
        <taxon>Dikarya</taxon>
        <taxon>Ascomycota</taxon>
        <taxon>Pezizomycotina</taxon>
        <taxon>Eurotiomycetes</taxon>
        <taxon>Eurotiomycetidae</taxon>
        <taxon>Eurotiales</taxon>
        <taxon>Aspergillaceae</taxon>
        <taxon>Aspergillus</taxon>
        <taxon>Aspergillus subgen. Circumdati</taxon>
    </lineage>
</organism>
<keyword evidence="3" id="KW-1185">Reference proteome</keyword>
<sequence>MDDPAQTTAPPPSPHLLIAAALSDPGHDILLADNADTLVYIDPPSFKSTGHLQPESPSCIPHRVNSQNLLRTESLDLTRPFEARKLAPTIKRRGLAGVLPSGIRYVVDLTPPSEGDEAVTFTTELSCPLGIRTWARSKERWGLPEHCVGGTDENEEGGSQSALPAEYSGSRHRRGIVDILKVLHYINPCLDTPCKMWTYFALAKVLGIATHSEINVHILTWVYDPDNTKFIELHPEVAYRIACGIQCERMCQDAFSILVGEEALLRLADAGKEPRLQWPSRTIHGRPREPLEDGDRQRVEYASHSLLDRVIDRFLELAGADMLWFSQITAYHSIQAHTHTCYDCEHAANLVNTLKQYIRGHIFTVLAVNAGTAVTGKLSKKVVADDSYPTQDFVDACNSMSLPERIMTYSFWKGLVVIDDVSHRLFNPGPELGIRTLADVGSPLASFLAQGSAEIGNVDLSDLLLRANQYNRHVDPMSPRFGFRTIAMECIIEARTNTGVLGPLTWQHLASIFNPQDFIDQARSYIAVVAEQMIQAIRPDASFSITDTLTCLVDSEIQFLPLWAGGNEDGTGGVYTDQGMAELDTCGFSMFQPAVPTGHTVPSSISFPGADTSMYESTVQGASHRATASHLTDVMSVASEAFSAFSEDLSEQVDNIVPCVDQDAGTLSTSSGKQPEQADEDEFCVNMDSSADDELEDYFDTDSDDDDGGTAMVDSSGAIDALEDVAAGLERIDLGDVEAVSD</sequence>
<accession>A0A317WUP8</accession>